<dbReference type="AlphaFoldDB" id="L0HHS6"/>
<sequence>MDDAGRWDEAIGSFLHSYTGDGTQIDSSRVQPGITAFLVRSFDGAALQFSFPVVVQRNLPAEIALDPAGADGAAATLIERVKGQAESVPALGPLYGKGVPGSQRYRDTIEPYTVIHSDETLASHLWKADARNFCDCEGIHVILRGAMPCPDGDGRRQVADALGGLADAVGTIVEKTPARVVDASWLASLDQKRLRRGLRERGLVAFVADGSKLARTLTHHRCFFRVAGPKTGVNIPFCCPVELDPVELGLPASGGTVTGLGIRQREVLAIAGSNAQGKSTFLEGILAGRDDHAPHDGRELVVTARGACTAESTTMGLAGADISMFFSTLPPGVSGTVRSVHGMGSGSMTMAWQVQSAIARHAPLLIIDEDRAAPNLLVKSCLQKEEITPLSEILFHDRTKMGDTALVFAACAMDTLIARADRIMVLDRHEASAIDTGEFRRMLAETLRKTADGLEK</sequence>
<dbReference type="KEGG" id="mfo:Metfor_2317"/>
<dbReference type="SUPFAM" id="SSF52540">
    <property type="entry name" value="P-loop containing nucleoside triphosphate hydrolases"/>
    <property type="match status" value="1"/>
</dbReference>
<keyword evidence="3" id="KW-1185">Reference proteome</keyword>
<dbReference type="Gene3D" id="3.40.50.300">
    <property type="entry name" value="P-loop containing nucleotide triphosphate hydrolases"/>
    <property type="match status" value="1"/>
</dbReference>
<dbReference type="Proteomes" id="UP000010824">
    <property type="component" value="Chromosome"/>
</dbReference>
<reference evidence="3" key="1">
    <citation type="submission" date="2011-12" db="EMBL/GenBank/DDBJ databases">
        <title>Complete sequence of Methanoregula formicicum SMSP.</title>
        <authorList>
            <person name="Lucas S."/>
            <person name="Han J."/>
            <person name="Lapidus A."/>
            <person name="Cheng J.-F."/>
            <person name="Goodwin L."/>
            <person name="Pitluck S."/>
            <person name="Peters L."/>
            <person name="Ovchinnikova G."/>
            <person name="Teshima H."/>
            <person name="Detter J.C."/>
            <person name="Han C."/>
            <person name="Tapia R."/>
            <person name="Land M."/>
            <person name="Hauser L."/>
            <person name="Kyrpides N."/>
            <person name="Ivanova N."/>
            <person name="Pagani I."/>
            <person name="Imachi H."/>
            <person name="Tamaki H."/>
            <person name="Sekiguchi Y."/>
            <person name="Kamagata Y."/>
            <person name="Cadillo-Quiroz H."/>
            <person name="Zinder S."/>
            <person name="Liu W.-T."/>
            <person name="Woyke T."/>
        </authorList>
    </citation>
    <scope>NUCLEOTIDE SEQUENCE [LARGE SCALE GENOMIC DNA]</scope>
    <source>
        <strain evidence="3">DSM 22288 / NBRC 105244 / SMSP</strain>
    </source>
</reference>
<dbReference type="HOGENOM" id="CLU_598017_0_0_2"/>
<dbReference type="InterPro" id="IPR019195">
    <property type="entry name" value="ABC_ATPase_put"/>
</dbReference>
<dbReference type="InParanoid" id="L0HHS6"/>
<dbReference type="Pfam" id="PF09818">
    <property type="entry name" value="ABC_ATPase"/>
    <property type="match status" value="1"/>
</dbReference>
<dbReference type="EMBL" id="CP003167">
    <property type="protein sequence ID" value="AGB03321.1"/>
    <property type="molecule type" value="Genomic_DNA"/>
</dbReference>
<reference evidence="2 3" key="2">
    <citation type="journal article" date="2014" name="Genome Announc.">
        <title>Complete Genome Sequence of Methanoregula formicica SMSPT, a Mesophilic Hydrogenotrophic Methanogen Isolated from a Methanogenic Upflow Anaerobic Sludge Blanket Reactor.</title>
        <authorList>
            <person name="Yamamoto K."/>
            <person name="Tamaki H."/>
            <person name="Cadillo-Quiroz H."/>
            <person name="Imachi H."/>
            <person name="Kyrpides N."/>
            <person name="Woyke T."/>
            <person name="Goodwin L."/>
            <person name="Zinder S.H."/>
            <person name="Kamagata Y."/>
            <person name="Liu W.T."/>
        </authorList>
    </citation>
    <scope>NUCLEOTIDE SEQUENCE [LARGE SCALE GENOMIC DNA]</scope>
    <source>
        <strain evidence="3">DSM 22288 / NBRC 105244 / SMSP</strain>
    </source>
</reference>
<dbReference type="InterPro" id="IPR046834">
    <property type="entry name" value="ABC_ATPase_C"/>
</dbReference>
<evidence type="ECO:0000313" key="2">
    <source>
        <dbReference type="EMBL" id="AGB03321.1"/>
    </source>
</evidence>
<dbReference type="RefSeq" id="WP_015286284.1">
    <property type="nucleotide sequence ID" value="NC_019943.1"/>
</dbReference>
<evidence type="ECO:0000259" key="1">
    <source>
        <dbReference type="Pfam" id="PF09818"/>
    </source>
</evidence>
<organism evidence="2 3">
    <name type="scientific">Methanoregula formicica (strain DSM 22288 / NBRC 105244 / SMSP)</name>
    <dbReference type="NCBI Taxonomy" id="593750"/>
    <lineage>
        <taxon>Archaea</taxon>
        <taxon>Methanobacteriati</taxon>
        <taxon>Methanobacteriota</taxon>
        <taxon>Stenosarchaea group</taxon>
        <taxon>Methanomicrobia</taxon>
        <taxon>Methanomicrobiales</taxon>
        <taxon>Methanoregulaceae</taxon>
        <taxon>Methanoregula</taxon>
    </lineage>
</organism>
<evidence type="ECO:0000313" key="3">
    <source>
        <dbReference type="Proteomes" id="UP000010824"/>
    </source>
</evidence>
<gene>
    <name evidence="2" type="ordered locus">Metfor_2317</name>
</gene>
<dbReference type="STRING" id="593750.Metfor_2317"/>
<feature type="domain" description="ATPase of the ABC class C-terminal" evidence="1">
    <location>
        <begin position="183"/>
        <end position="442"/>
    </location>
</feature>
<dbReference type="PANTHER" id="PTHR38149:SF1">
    <property type="entry name" value="ATPASE"/>
    <property type="match status" value="1"/>
</dbReference>
<dbReference type="GeneID" id="14309709"/>
<protein>
    <submittedName>
        <fullName evidence="2">Putative ATPase of the ABC class</fullName>
    </submittedName>
</protein>
<proteinExistence type="predicted"/>
<accession>L0HHS6</accession>
<dbReference type="eggNOG" id="arCOG01746">
    <property type="taxonomic scope" value="Archaea"/>
</dbReference>
<dbReference type="OrthoDB" id="18388at2157"/>
<dbReference type="InterPro" id="IPR027417">
    <property type="entry name" value="P-loop_NTPase"/>
</dbReference>
<dbReference type="PANTHER" id="PTHR38149">
    <property type="entry name" value="ATPASE"/>
    <property type="match status" value="1"/>
</dbReference>
<name>L0HHS6_METFS</name>